<dbReference type="EMBL" id="BSFQ01000057">
    <property type="protein sequence ID" value="GLL15836.1"/>
    <property type="molecule type" value="Genomic_DNA"/>
</dbReference>
<dbReference type="RefSeq" id="WP_231498482.1">
    <property type="nucleotide sequence ID" value="NZ_BAAAUZ010000075.1"/>
</dbReference>
<feature type="domain" description="Acyclic terpene utilisation N-terminal" evidence="1">
    <location>
        <begin position="11"/>
        <end position="447"/>
    </location>
</feature>
<evidence type="ECO:0000259" key="1">
    <source>
        <dbReference type="Pfam" id="PF07287"/>
    </source>
</evidence>
<dbReference type="Pfam" id="PF07287">
    <property type="entry name" value="AtuA"/>
    <property type="match status" value="1"/>
</dbReference>
<dbReference type="Pfam" id="PF23544">
    <property type="entry name" value="AtuA_ferredoxin"/>
    <property type="match status" value="1"/>
</dbReference>
<keyword evidence="4" id="KW-1185">Reference proteome</keyword>
<accession>A0A9W6P0Z2</accession>
<dbReference type="PANTHER" id="PTHR47585">
    <property type="match status" value="1"/>
</dbReference>
<proteinExistence type="predicted"/>
<dbReference type="InterPro" id="IPR056362">
    <property type="entry name" value="AtuA-like_ferredoxin_dom"/>
</dbReference>
<gene>
    <name evidence="3" type="ORF">GCM10017577_69900</name>
</gene>
<feature type="domain" description="AtuA-like ferredoxin-fold" evidence="2">
    <location>
        <begin position="486"/>
        <end position="579"/>
    </location>
</feature>
<evidence type="ECO:0000313" key="3">
    <source>
        <dbReference type="EMBL" id="GLL15836.1"/>
    </source>
</evidence>
<dbReference type="PANTHER" id="PTHR47585:SF1">
    <property type="entry name" value="DUF1446 DOMAIN-CONTAINING PROTEIN"/>
    <property type="match status" value="1"/>
</dbReference>
<dbReference type="AlphaFoldDB" id="A0A9W6P0Z2"/>
<reference evidence="3" key="1">
    <citation type="journal article" date="2014" name="Int. J. Syst. Evol. Microbiol.">
        <title>Complete genome sequence of Corynebacterium casei LMG S-19264T (=DSM 44701T), isolated from a smear-ripened cheese.</title>
        <authorList>
            <consortium name="US DOE Joint Genome Institute (JGI-PGF)"/>
            <person name="Walter F."/>
            <person name="Albersmeier A."/>
            <person name="Kalinowski J."/>
            <person name="Ruckert C."/>
        </authorList>
    </citation>
    <scope>NUCLEOTIDE SEQUENCE</scope>
    <source>
        <strain evidence="3">VKM Ac-1069</strain>
    </source>
</reference>
<evidence type="ECO:0000313" key="4">
    <source>
        <dbReference type="Proteomes" id="UP001143463"/>
    </source>
</evidence>
<comment type="caution">
    <text evidence="3">The sequence shown here is derived from an EMBL/GenBank/DDBJ whole genome shotgun (WGS) entry which is preliminary data.</text>
</comment>
<protein>
    <submittedName>
        <fullName evidence="3">Exopolyphosphatase</fullName>
    </submittedName>
</protein>
<organism evidence="3 4">
    <name type="scientific">Pseudonocardia halophobica</name>
    <dbReference type="NCBI Taxonomy" id="29401"/>
    <lineage>
        <taxon>Bacteria</taxon>
        <taxon>Bacillati</taxon>
        <taxon>Actinomycetota</taxon>
        <taxon>Actinomycetes</taxon>
        <taxon>Pseudonocardiales</taxon>
        <taxon>Pseudonocardiaceae</taxon>
        <taxon>Pseudonocardia</taxon>
    </lineage>
</organism>
<reference evidence="3" key="2">
    <citation type="submission" date="2023-01" db="EMBL/GenBank/DDBJ databases">
        <authorList>
            <person name="Sun Q."/>
            <person name="Evtushenko L."/>
        </authorList>
    </citation>
    <scope>NUCLEOTIDE SEQUENCE</scope>
    <source>
        <strain evidence="3">VKM Ac-1069</strain>
    </source>
</reference>
<sequence length="598" mass="63283">MGAKIAANQPLRVGQFSAYHGDRPDGMVELLDHGVDVLTGDYLAELTMLVLRKNQFRGGLGYAAAFVEQLEPNLPRIAAEGVKVVTNAGGLDPLACADAVRGACERAGVRLRVAAITGDDLRAGLGALLGPGAMLANVDTGESLAIEGEEVLTANAYLGAWPVVEALAAGADIVVCPRTTDASLVVGAAAWHHDWGHEDWDALAGGVVAGHLIECCAQVTGGNFAFFHEHADLGLPGMPVAEVAADGTCVVTKAAGTGGLVTVDTVSAQLLYEIGGPEYLNPDVVVDLSRIGLAEAGPDRVRVEGARGRAPDGRTKLSLTYEGGFRNSLTVGLTGLHLAEKLTWLRRAVERVVGAPETFEDFRWTVVGPAREIDGDQAEESAWVVISARDGDRAKVDRAHFADRIVQLGTSNVPGFYLTTPPQKERLFGVQWPCLIDKKHVQTLVHLDDATSFEVGWAPWTEDGVGAPAAPVDLPPVPGGPTARVPLGSLVGTRSGDKGGIANLGAWARSDEAYSWLRAELTVDRLRELVPEARELKVTRHELPSVRALNFLLVGYLDRGVSSCLRIDPQAKGLGEYLAARLVDVPQVLLLSQLPSSP</sequence>
<name>A0A9W6P0Z2_9PSEU</name>
<dbReference type="InterPro" id="IPR010839">
    <property type="entry name" value="AtuA_N"/>
</dbReference>
<evidence type="ECO:0000259" key="2">
    <source>
        <dbReference type="Pfam" id="PF23544"/>
    </source>
</evidence>
<dbReference type="Proteomes" id="UP001143463">
    <property type="component" value="Unassembled WGS sequence"/>
</dbReference>